<proteinExistence type="predicted"/>
<dbReference type="Proteomes" id="UP000799754">
    <property type="component" value="Unassembled WGS sequence"/>
</dbReference>
<keyword evidence="2" id="KW-1185">Reference proteome</keyword>
<accession>A0ACB6S721</accession>
<gene>
    <name evidence="1" type="ORF">BU25DRAFT_274017</name>
</gene>
<organism evidence="1 2">
    <name type="scientific">Macroventuria anomochaeta</name>
    <dbReference type="NCBI Taxonomy" id="301207"/>
    <lineage>
        <taxon>Eukaryota</taxon>
        <taxon>Fungi</taxon>
        <taxon>Dikarya</taxon>
        <taxon>Ascomycota</taxon>
        <taxon>Pezizomycotina</taxon>
        <taxon>Dothideomycetes</taxon>
        <taxon>Pleosporomycetidae</taxon>
        <taxon>Pleosporales</taxon>
        <taxon>Pleosporineae</taxon>
        <taxon>Didymellaceae</taxon>
        <taxon>Macroventuria</taxon>
    </lineage>
</organism>
<sequence length="275" mass="30916">MLATTVDRHVPFIRPIQDWEQDSSIDFQGRLVQIGYAALELEAPHSYSSSSPYGYPLSILSSSSMAPIVHQSHASNASDYPPSLHSCHTQSNTITDSSISTSLADQCAGKPLLDEVDGVLMQQLAEANTPEYECVFWFLNCSYVSRIESEWNTHCLSHFRGKNPPRAVQCPLCAWQTICNEGPEAWNLKMEHLASTHLAYGWNLRAARPDFDLFQYLWQQRLIGDQDLKELKGGNHNLTHPPENFVETNGRGSHRQRNSGLQGLQHIRSRRAIAS</sequence>
<evidence type="ECO:0000313" key="1">
    <source>
        <dbReference type="EMBL" id="KAF2629773.1"/>
    </source>
</evidence>
<dbReference type="EMBL" id="MU006709">
    <property type="protein sequence ID" value="KAF2629773.1"/>
    <property type="molecule type" value="Genomic_DNA"/>
</dbReference>
<comment type="caution">
    <text evidence="1">The sequence shown here is derived from an EMBL/GenBank/DDBJ whole genome shotgun (WGS) entry which is preliminary data.</text>
</comment>
<name>A0ACB6S721_9PLEO</name>
<protein>
    <submittedName>
        <fullName evidence="1">Uncharacterized protein</fullName>
    </submittedName>
</protein>
<reference evidence="1" key="1">
    <citation type="journal article" date="2020" name="Stud. Mycol.">
        <title>101 Dothideomycetes genomes: a test case for predicting lifestyles and emergence of pathogens.</title>
        <authorList>
            <person name="Haridas S."/>
            <person name="Albert R."/>
            <person name="Binder M."/>
            <person name="Bloem J."/>
            <person name="Labutti K."/>
            <person name="Salamov A."/>
            <person name="Andreopoulos B."/>
            <person name="Baker S."/>
            <person name="Barry K."/>
            <person name="Bills G."/>
            <person name="Bluhm B."/>
            <person name="Cannon C."/>
            <person name="Castanera R."/>
            <person name="Culley D."/>
            <person name="Daum C."/>
            <person name="Ezra D."/>
            <person name="Gonzalez J."/>
            <person name="Henrissat B."/>
            <person name="Kuo A."/>
            <person name="Liang C."/>
            <person name="Lipzen A."/>
            <person name="Lutzoni F."/>
            <person name="Magnuson J."/>
            <person name="Mondo S."/>
            <person name="Nolan M."/>
            <person name="Ohm R."/>
            <person name="Pangilinan J."/>
            <person name="Park H.-J."/>
            <person name="Ramirez L."/>
            <person name="Alfaro M."/>
            <person name="Sun H."/>
            <person name="Tritt A."/>
            <person name="Yoshinaga Y."/>
            <person name="Zwiers L.-H."/>
            <person name="Turgeon B."/>
            <person name="Goodwin S."/>
            <person name="Spatafora J."/>
            <person name="Crous P."/>
            <person name="Grigoriev I."/>
        </authorList>
    </citation>
    <scope>NUCLEOTIDE SEQUENCE</scope>
    <source>
        <strain evidence="1">CBS 525.71</strain>
    </source>
</reference>
<evidence type="ECO:0000313" key="2">
    <source>
        <dbReference type="Proteomes" id="UP000799754"/>
    </source>
</evidence>